<dbReference type="EMBL" id="BMFS01000003">
    <property type="protein sequence ID" value="GGG96294.1"/>
    <property type="molecule type" value="Genomic_DNA"/>
</dbReference>
<sequence>MPASAQERTPWFDTDIRLGADIVLAPAGAGAARSGPYGEVRLDYTAERILENTSRVGFAGGLVLRRDSGRAGLAQTTGHCPPGAADCFDAGGLAPVGAFTGFAAVPGISGDDPALAVETAFAYWRGGLVEIRGGYGPGAAALESEPLPGAFWLMRADAARIDPSGRNLASTANTLSGHAPKLVLRSVRLAGFRASASFTPDGDVCGASFCRPARQPGTLAAASVRDIAELGLSFDHRFAATGVRWTAGLGLSHGRATGADSAFFDDPWAVSARLVRSQGGWTAGLSTLLSNDGVSGARYSAQAASLAYESGDWLFSLEMSQARSGLVHAHSRSVLAGASRYFESGLILGAGIAHTRSGEAELSGGARITRTRERARLFLEAGLRF</sequence>
<comment type="caution">
    <text evidence="1">The sequence shown here is derived from an EMBL/GenBank/DDBJ whole genome shotgun (WGS) entry which is preliminary data.</text>
</comment>
<dbReference type="Proteomes" id="UP000648722">
    <property type="component" value="Unassembled WGS sequence"/>
</dbReference>
<evidence type="ECO:0008006" key="3">
    <source>
        <dbReference type="Google" id="ProtNLM"/>
    </source>
</evidence>
<protein>
    <recommendedName>
        <fullName evidence="3">Porin domain-containing protein</fullName>
    </recommendedName>
</protein>
<gene>
    <name evidence="1" type="ORF">GCM10007420_09910</name>
</gene>
<dbReference type="SUPFAM" id="SSF56935">
    <property type="entry name" value="Porins"/>
    <property type="match status" value="1"/>
</dbReference>
<name>A0ABQ1XKS8_9PROT</name>
<evidence type="ECO:0000313" key="2">
    <source>
        <dbReference type="Proteomes" id="UP000648722"/>
    </source>
</evidence>
<reference evidence="2" key="1">
    <citation type="journal article" date="2019" name="Int. J. Syst. Evol. Microbiol.">
        <title>The Global Catalogue of Microorganisms (GCM) 10K type strain sequencing project: providing services to taxonomists for standard genome sequencing and annotation.</title>
        <authorList>
            <consortium name="The Broad Institute Genomics Platform"/>
            <consortium name="The Broad Institute Genome Sequencing Center for Infectious Disease"/>
            <person name="Wu L."/>
            <person name="Ma J."/>
        </authorList>
    </citation>
    <scope>NUCLEOTIDE SEQUENCE [LARGE SCALE GENOMIC DNA]</scope>
    <source>
        <strain evidence="2">CGMCC 1.12766</strain>
    </source>
</reference>
<proteinExistence type="predicted"/>
<dbReference type="InterPro" id="IPR023614">
    <property type="entry name" value="Porin_dom_sf"/>
</dbReference>
<evidence type="ECO:0000313" key="1">
    <source>
        <dbReference type="EMBL" id="GGG96294.1"/>
    </source>
</evidence>
<dbReference type="Gene3D" id="2.40.160.10">
    <property type="entry name" value="Porin"/>
    <property type="match status" value="1"/>
</dbReference>
<accession>A0ABQ1XKS8</accession>
<organism evidence="1 2">
    <name type="scientific">Glycocaulis albus</name>
    <dbReference type="NCBI Taxonomy" id="1382801"/>
    <lineage>
        <taxon>Bacteria</taxon>
        <taxon>Pseudomonadati</taxon>
        <taxon>Pseudomonadota</taxon>
        <taxon>Alphaproteobacteria</taxon>
        <taxon>Maricaulales</taxon>
        <taxon>Maricaulaceae</taxon>
        <taxon>Glycocaulis</taxon>
    </lineage>
</organism>
<keyword evidence="2" id="KW-1185">Reference proteome</keyword>